<dbReference type="OrthoDB" id="19531at2759"/>
<comment type="similarity">
    <text evidence="2">Belongs to the GOLPH3/VPS74 family.</text>
</comment>
<accession>A0A8J4PKB8</accession>
<dbReference type="AlphaFoldDB" id="A0A8J4PKB8"/>
<evidence type="ECO:0000313" key="6">
    <source>
        <dbReference type="EMBL" id="KAF2069430.1"/>
    </source>
</evidence>
<dbReference type="EMBL" id="AJWJ01000664">
    <property type="protein sequence ID" value="KAF2069430.1"/>
    <property type="molecule type" value="Genomic_DNA"/>
</dbReference>
<dbReference type="Proteomes" id="UP000695562">
    <property type="component" value="Unassembled WGS sequence"/>
</dbReference>
<evidence type="ECO:0000256" key="2">
    <source>
        <dbReference type="ARBA" id="ARBA00007284"/>
    </source>
</evidence>
<protein>
    <submittedName>
        <fullName evidence="6">Uncharacterized protein</fullName>
    </submittedName>
</protein>
<evidence type="ECO:0000256" key="1">
    <source>
        <dbReference type="ARBA" id="ARBA00004255"/>
    </source>
</evidence>
<evidence type="ECO:0000256" key="4">
    <source>
        <dbReference type="ARBA" id="ARBA00023121"/>
    </source>
</evidence>
<keyword evidence="4" id="KW-0446">Lipid-binding</keyword>
<reference evidence="6" key="1">
    <citation type="submission" date="2020-01" db="EMBL/GenBank/DDBJ databases">
        <title>Development of genomics and gene disruption for Polysphondylium violaceum indicates a role for the polyketide synthase stlB in stalk morphogenesis.</title>
        <authorList>
            <person name="Narita B."/>
            <person name="Kawabe Y."/>
            <person name="Kin K."/>
            <person name="Saito T."/>
            <person name="Gibbs R."/>
            <person name="Kuspa A."/>
            <person name="Muzny D."/>
            <person name="Queller D."/>
            <person name="Richards S."/>
            <person name="Strassman J."/>
            <person name="Sucgang R."/>
            <person name="Worley K."/>
            <person name="Schaap P."/>
        </authorList>
    </citation>
    <scope>NUCLEOTIDE SEQUENCE</scope>
    <source>
        <strain evidence="6">QSvi11</strain>
    </source>
</reference>
<dbReference type="Gene3D" id="1.10.3630.10">
    <property type="entry name" value="yeast vps74-n-term truncation variant domain like"/>
    <property type="match status" value="1"/>
</dbReference>
<keyword evidence="5" id="KW-0472">Membrane</keyword>
<sequence length="270" mass="30681">MNDLLIKATNYGGVEEEDGATAQPLTLAEEFFLLLLDRDSGKLPKSVIPLYHGFIGLAIGELLLMGKLTLFKGTNFSHKNKMLVKVIDASKTHNQFLNYILSKISKCKSRSIAGCILHITDGMYQNNIKKVNYAIGRELVEKGILFTKNRKTGFFGTKYSYNFLDHHQKTKIEKVCSSLVSVAFDEHKCDGFSREIILMLTLRQYNYVTTTSLISKFLHANFPINQHETIHKNIKMLDKKYSTTNAMDVPMDKMLYTILLGIRGAYDSEF</sequence>
<dbReference type="InterPro" id="IPR008628">
    <property type="entry name" value="GPP34-like"/>
</dbReference>
<dbReference type="InterPro" id="IPR038261">
    <property type="entry name" value="GPP34-like_sf"/>
</dbReference>
<evidence type="ECO:0000256" key="3">
    <source>
        <dbReference type="ARBA" id="ARBA00023034"/>
    </source>
</evidence>
<organism evidence="6 7">
    <name type="scientific">Polysphondylium violaceum</name>
    <dbReference type="NCBI Taxonomy" id="133409"/>
    <lineage>
        <taxon>Eukaryota</taxon>
        <taxon>Amoebozoa</taxon>
        <taxon>Evosea</taxon>
        <taxon>Eumycetozoa</taxon>
        <taxon>Dictyostelia</taxon>
        <taxon>Dictyosteliales</taxon>
        <taxon>Dictyosteliaceae</taxon>
        <taxon>Polysphondylium</taxon>
    </lineage>
</organism>
<keyword evidence="7" id="KW-1185">Reference proteome</keyword>
<comment type="caution">
    <text evidence="6">The sequence shown here is derived from an EMBL/GenBank/DDBJ whole genome shotgun (WGS) entry which is preliminary data.</text>
</comment>
<dbReference type="Pfam" id="PF05719">
    <property type="entry name" value="GPP34"/>
    <property type="match status" value="1"/>
</dbReference>
<name>A0A8J4PKB8_9MYCE</name>
<dbReference type="GO" id="GO:0070273">
    <property type="term" value="F:phosphatidylinositol-4-phosphate binding"/>
    <property type="evidence" value="ECO:0007669"/>
    <property type="project" value="InterPro"/>
</dbReference>
<evidence type="ECO:0000313" key="7">
    <source>
        <dbReference type="Proteomes" id="UP000695562"/>
    </source>
</evidence>
<keyword evidence="3" id="KW-0333">Golgi apparatus</keyword>
<evidence type="ECO:0000256" key="5">
    <source>
        <dbReference type="ARBA" id="ARBA00023136"/>
    </source>
</evidence>
<comment type="subcellular location">
    <subcellularLocation>
        <location evidence="1">Golgi apparatus membrane</location>
        <topology evidence="1">Peripheral membrane protein</topology>
        <orientation evidence="1">Cytoplasmic side</orientation>
    </subcellularLocation>
</comment>
<dbReference type="GO" id="GO:0000139">
    <property type="term" value="C:Golgi membrane"/>
    <property type="evidence" value="ECO:0007669"/>
    <property type="project" value="UniProtKB-SubCell"/>
</dbReference>
<proteinExistence type="inferred from homology"/>
<gene>
    <name evidence="6" type="ORF">CYY_009252</name>
</gene>